<evidence type="ECO:0000256" key="3">
    <source>
        <dbReference type="ARBA" id="ARBA00022475"/>
    </source>
</evidence>
<gene>
    <name evidence="11" type="ORF">K0O23_04385</name>
</gene>
<dbReference type="SUPFAM" id="SSF82689">
    <property type="entry name" value="Mechanosensitive channel protein MscS (YggB), C-terminal domain"/>
    <property type="match status" value="1"/>
</dbReference>
<dbReference type="Proteomes" id="UP000813018">
    <property type="component" value="Unassembled WGS sequence"/>
</dbReference>
<proteinExistence type="inferred from homology"/>
<feature type="signal peptide" evidence="8">
    <location>
        <begin position="1"/>
        <end position="21"/>
    </location>
</feature>
<feature type="transmembrane region" description="Helical" evidence="7">
    <location>
        <begin position="252"/>
        <end position="278"/>
    </location>
</feature>
<dbReference type="RefSeq" id="WP_219876172.1">
    <property type="nucleotide sequence ID" value="NZ_JAHYXK010000002.1"/>
</dbReference>
<dbReference type="EMBL" id="JAHYXK010000002">
    <property type="protein sequence ID" value="MBW7466295.1"/>
    <property type="molecule type" value="Genomic_DNA"/>
</dbReference>
<dbReference type="Pfam" id="PF00924">
    <property type="entry name" value="MS_channel_2nd"/>
    <property type="match status" value="1"/>
</dbReference>
<keyword evidence="12" id="KW-1185">Reference proteome</keyword>
<keyword evidence="6 7" id="KW-0472">Membrane</keyword>
<evidence type="ECO:0000313" key="12">
    <source>
        <dbReference type="Proteomes" id="UP000813018"/>
    </source>
</evidence>
<feature type="chain" id="PRO_5046622644" evidence="8">
    <location>
        <begin position="22"/>
        <end position="561"/>
    </location>
</feature>
<accession>A0ABS7CR30</accession>
<feature type="transmembrane region" description="Helical" evidence="7">
    <location>
        <begin position="203"/>
        <end position="232"/>
    </location>
</feature>
<dbReference type="Gene3D" id="3.30.70.100">
    <property type="match status" value="1"/>
</dbReference>
<evidence type="ECO:0000313" key="11">
    <source>
        <dbReference type="EMBL" id="MBW7466295.1"/>
    </source>
</evidence>
<evidence type="ECO:0000256" key="8">
    <source>
        <dbReference type="SAM" id="SignalP"/>
    </source>
</evidence>
<protein>
    <submittedName>
        <fullName evidence="11">Mechanosensitive ion channel family protein</fullName>
    </submittedName>
</protein>
<dbReference type="InterPro" id="IPR006685">
    <property type="entry name" value="MscS_channel_2nd"/>
</dbReference>
<dbReference type="InterPro" id="IPR023408">
    <property type="entry name" value="MscS_beta-dom_sf"/>
</dbReference>
<evidence type="ECO:0000256" key="1">
    <source>
        <dbReference type="ARBA" id="ARBA00004651"/>
    </source>
</evidence>
<comment type="subcellular location">
    <subcellularLocation>
        <location evidence="1">Cell membrane</location>
        <topology evidence="1">Multi-pass membrane protein</topology>
    </subcellularLocation>
</comment>
<evidence type="ECO:0000256" key="6">
    <source>
        <dbReference type="ARBA" id="ARBA00023136"/>
    </source>
</evidence>
<evidence type="ECO:0000256" key="2">
    <source>
        <dbReference type="ARBA" id="ARBA00008017"/>
    </source>
</evidence>
<evidence type="ECO:0000256" key="4">
    <source>
        <dbReference type="ARBA" id="ARBA00022692"/>
    </source>
</evidence>
<dbReference type="PANTHER" id="PTHR30221">
    <property type="entry name" value="SMALL-CONDUCTANCE MECHANOSENSITIVE CHANNEL"/>
    <property type="match status" value="1"/>
</dbReference>
<keyword evidence="5 7" id="KW-1133">Transmembrane helix</keyword>
<feature type="domain" description="Mechanosensitive ion channel MscS C-terminal" evidence="10">
    <location>
        <begin position="431"/>
        <end position="512"/>
    </location>
</feature>
<dbReference type="PANTHER" id="PTHR30221:SF18">
    <property type="entry name" value="SLL0590 PROTEIN"/>
    <property type="match status" value="1"/>
</dbReference>
<dbReference type="InterPro" id="IPR049278">
    <property type="entry name" value="MS_channel_C"/>
</dbReference>
<keyword evidence="4 7" id="KW-0812">Transmembrane</keyword>
<dbReference type="Gene3D" id="1.10.287.1260">
    <property type="match status" value="1"/>
</dbReference>
<evidence type="ECO:0000256" key="7">
    <source>
        <dbReference type="SAM" id="Phobius"/>
    </source>
</evidence>
<feature type="domain" description="Mechanosensitive ion channel MscS" evidence="9">
    <location>
        <begin position="352"/>
        <end position="417"/>
    </location>
</feature>
<evidence type="ECO:0000259" key="10">
    <source>
        <dbReference type="Pfam" id="PF21082"/>
    </source>
</evidence>
<reference evidence="11 12" key="1">
    <citation type="journal article" date="2016" name="Int. J. Syst. Evol. Microbiol.">
        <title>Pontibacter aydingkolensis sp. nov., isolated from soil of a salt lake.</title>
        <authorList>
            <person name="Osman G."/>
            <person name="Zhang T."/>
            <person name="Lou K."/>
            <person name="Gao Y."/>
            <person name="Chang W."/>
            <person name="Lin Q."/>
            <person name="Yang H.M."/>
            <person name="Huo X.D."/>
            <person name="Wang N."/>
        </authorList>
    </citation>
    <scope>NUCLEOTIDE SEQUENCE [LARGE SCALE GENOMIC DNA]</scope>
    <source>
        <strain evidence="11 12">KACC 19255</strain>
    </source>
</reference>
<evidence type="ECO:0000256" key="5">
    <source>
        <dbReference type="ARBA" id="ARBA00022989"/>
    </source>
</evidence>
<feature type="transmembrane region" description="Helical" evidence="7">
    <location>
        <begin position="145"/>
        <end position="163"/>
    </location>
</feature>
<dbReference type="InterPro" id="IPR045275">
    <property type="entry name" value="MscS_archaea/bacteria_type"/>
</dbReference>
<keyword evidence="8" id="KW-0732">Signal</keyword>
<feature type="transmembrane region" description="Helical" evidence="7">
    <location>
        <begin position="309"/>
        <end position="326"/>
    </location>
</feature>
<keyword evidence="3" id="KW-1003">Cell membrane</keyword>
<sequence>MRITKLLLCLFALLVFSQGFAQENTVTAQEQPIPSIQGAPVILDRDTLLYVYNPVGSFSKEERAAAISRRVKELAGEHLFSEDSVNVVDHVLTTDITYLDRVIISVTEADATFAERPREELAELYAAKIRTSVSESAKQNSLRTIALEIGLAILVLIIFYFLMKYVNRLFQYLFQKVEEQQGKRLKGLKVKNYEMLTPEREAAVLLAVVKFIKVVTVFILFYILLPVLFSIFPWTQGYAETLLSYIISPLSQIVFGLVNYIPNLLTILVIVVVTHYVVKFLRFLANEVEEGKLEVPGFYKDWAKPTYNIVRFLLYAFMFVVIWPYLPGSDSAVFQGVSVFLGILFSLGSSSAIANMVAGLVLTYMRSFKIGDRIKIGDITGDVLEKTLLVTRVRTTKNEDITIPNAMILNNHTTNFTTCSEQSEKGLVLHTTVTIGYDVPWPKVHQALIDAALACSNIEKTPSPFVLQTSLEDFYVAYQLNAYTFKAGNMSQIYSDIHQNIQDKFNEAGIEILSPHYRAQRDGNTVTIPAHYLPQDYQAPSFRVEQIRQKVQKDAIMSESV</sequence>
<comment type="caution">
    <text evidence="11">The sequence shown here is derived from an EMBL/GenBank/DDBJ whole genome shotgun (WGS) entry which is preliminary data.</text>
</comment>
<dbReference type="SUPFAM" id="SSF50182">
    <property type="entry name" value="Sm-like ribonucleoproteins"/>
    <property type="match status" value="1"/>
</dbReference>
<feature type="transmembrane region" description="Helical" evidence="7">
    <location>
        <begin position="332"/>
        <end position="365"/>
    </location>
</feature>
<evidence type="ECO:0000259" key="9">
    <source>
        <dbReference type="Pfam" id="PF00924"/>
    </source>
</evidence>
<organism evidence="11 12">
    <name type="scientific">Pontibacter aydingkolensis</name>
    <dbReference type="NCBI Taxonomy" id="1911536"/>
    <lineage>
        <taxon>Bacteria</taxon>
        <taxon>Pseudomonadati</taxon>
        <taxon>Bacteroidota</taxon>
        <taxon>Cytophagia</taxon>
        <taxon>Cytophagales</taxon>
        <taxon>Hymenobacteraceae</taxon>
        <taxon>Pontibacter</taxon>
    </lineage>
</organism>
<dbReference type="Pfam" id="PF21082">
    <property type="entry name" value="MS_channel_3rd"/>
    <property type="match status" value="1"/>
</dbReference>
<comment type="similarity">
    <text evidence="2">Belongs to the MscS (TC 1.A.23) family.</text>
</comment>
<dbReference type="Gene3D" id="2.30.30.60">
    <property type="match status" value="1"/>
</dbReference>
<dbReference type="InterPro" id="IPR010920">
    <property type="entry name" value="LSM_dom_sf"/>
</dbReference>
<name>A0ABS7CR30_9BACT</name>
<dbReference type="InterPro" id="IPR011066">
    <property type="entry name" value="MscS_channel_C_sf"/>
</dbReference>